<name>A0A9C9NJN9_9HYPH</name>
<dbReference type="AlphaFoldDB" id="A0A9C9NJN9"/>
<dbReference type="Pfam" id="PF10926">
    <property type="entry name" value="DUF2800"/>
    <property type="match status" value="1"/>
</dbReference>
<reference evidence="1" key="1">
    <citation type="journal article" date="2020" name="mSystems">
        <title>Genome- and Community-Level Interaction Insights into Carbon Utilization and Element Cycling Functions of Hydrothermarchaeota in Hydrothermal Sediment.</title>
        <authorList>
            <person name="Zhou Z."/>
            <person name="Liu Y."/>
            <person name="Xu W."/>
            <person name="Pan J."/>
            <person name="Luo Z.H."/>
            <person name="Li M."/>
        </authorList>
    </citation>
    <scope>NUCLEOTIDE SEQUENCE</scope>
    <source>
        <strain evidence="1">HyVt-347</strain>
    </source>
</reference>
<sequence length="416" mass="47571">MSKRPASPKRSFCRGSMSVRKIADTGHAEVGPSKLARALRCPGSVAFLADIEDDAGIPAAEGTILHSFCEDALTQNILAEDFIGECREHDGHRYTLNEVDAELMQDGLDRLDMIPGKLFVEKRLDLDRFMPGQYGTMDVGIMSLRSRVAHVWDWKWGYVPVDPVRNEQAMAYALGFWDNFIRGNPDYEHIDQFRIHICQPRTVRGGGEWDVSLEDLLAFGREIKPKVAMCFEPDAPRVPGEVQCKYCDGARSLTCPEYKAFNLQALIDDFDEMDERWEMGLGPRLPELTPDRRSFLIENRPMFEKFFDRIENEALDDFIKGRPVPRFKAVEGRRPPRKWNPADEDAVRNRLEKALGEDAYTRKLLSPTQAEKELPPRLFGNIEEYVAPSERKSILVSEDDAREPIQIIDDEFDDLD</sequence>
<gene>
    <name evidence="1" type="ORF">ENH89_20195</name>
</gene>
<dbReference type="Proteomes" id="UP000885680">
    <property type="component" value="Unassembled WGS sequence"/>
</dbReference>
<evidence type="ECO:0000313" key="2">
    <source>
        <dbReference type="Proteomes" id="UP000885680"/>
    </source>
</evidence>
<organism evidence="1 2">
    <name type="scientific">Aurantimonas coralicida</name>
    <dbReference type="NCBI Taxonomy" id="182270"/>
    <lineage>
        <taxon>Bacteria</taxon>
        <taxon>Pseudomonadati</taxon>
        <taxon>Pseudomonadota</taxon>
        <taxon>Alphaproteobacteria</taxon>
        <taxon>Hyphomicrobiales</taxon>
        <taxon>Aurantimonadaceae</taxon>
        <taxon>Aurantimonas</taxon>
    </lineage>
</organism>
<dbReference type="EMBL" id="DRGN01000287">
    <property type="protein sequence ID" value="HEU02593.1"/>
    <property type="molecule type" value="Genomic_DNA"/>
</dbReference>
<protein>
    <submittedName>
        <fullName evidence="1">DUF2800 domain-containing protein</fullName>
    </submittedName>
</protein>
<proteinExistence type="predicted"/>
<dbReference type="InterPro" id="IPR021229">
    <property type="entry name" value="DUF2800"/>
</dbReference>
<accession>A0A9C9NJN9</accession>
<evidence type="ECO:0000313" key="1">
    <source>
        <dbReference type="EMBL" id="HEU02593.1"/>
    </source>
</evidence>
<comment type="caution">
    <text evidence="1">The sequence shown here is derived from an EMBL/GenBank/DDBJ whole genome shotgun (WGS) entry which is preliminary data.</text>
</comment>